<name>A0AAU1ZYD2_9ACTN</name>
<organism evidence="1">
    <name type="scientific">Streptomyces sp. NBC_00093</name>
    <dbReference type="NCBI Taxonomy" id="2975649"/>
    <lineage>
        <taxon>Bacteria</taxon>
        <taxon>Bacillati</taxon>
        <taxon>Actinomycetota</taxon>
        <taxon>Actinomycetes</taxon>
        <taxon>Kitasatosporales</taxon>
        <taxon>Streptomycetaceae</taxon>
        <taxon>Streptomyces</taxon>
    </lineage>
</organism>
<dbReference type="EMBL" id="CP108222">
    <property type="protein sequence ID" value="WTT17312.1"/>
    <property type="molecule type" value="Genomic_DNA"/>
</dbReference>
<protein>
    <submittedName>
        <fullName evidence="1">Uncharacterized protein</fullName>
    </submittedName>
</protein>
<reference evidence="1" key="1">
    <citation type="submission" date="2022-10" db="EMBL/GenBank/DDBJ databases">
        <title>The complete genomes of actinobacterial strains from the NBC collection.</title>
        <authorList>
            <person name="Joergensen T.S."/>
            <person name="Alvarez Arevalo M."/>
            <person name="Sterndorff E.B."/>
            <person name="Faurdal D."/>
            <person name="Vuksanovic O."/>
            <person name="Mourched A.-S."/>
            <person name="Charusanti P."/>
            <person name="Shaw S."/>
            <person name="Blin K."/>
            <person name="Weber T."/>
        </authorList>
    </citation>
    <scope>NUCLEOTIDE SEQUENCE</scope>
    <source>
        <strain evidence="1">NBC_00093</strain>
    </source>
</reference>
<accession>A0AAU1ZYD2</accession>
<gene>
    <name evidence="1" type="ORF">OHA22_18110</name>
</gene>
<proteinExistence type="predicted"/>
<sequence length="220" mass="23711">MDFERAWLNGMGEQIDPVSEVRLARAVFGPLGGVVEVGAVNATGTWALADVSVGVFLDRRQSDVERLLDGIRSVCRFGDAAMAIVDELGRFRDHEVPAAFLLLWSAGVTGVPQPLEKLEEPPVVRRMCRMAADLQLTYFLQALITAALATGTDPRQGAPKVAELLRTAADLADGTGGSAPLDIFRMWRVAHLPGILRPGSDAPESGKAGFRAYDELLEEL</sequence>
<dbReference type="AlphaFoldDB" id="A0AAU1ZYD2"/>
<evidence type="ECO:0000313" key="1">
    <source>
        <dbReference type="EMBL" id="WTT17312.1"/>
    </source>
</evidence>